<comment type="caution">
    <text evidence="1">The sequence shown here is derived from an EMBL/GenBank/DDBJ whole genome shotgun (WGS) entry which is preliminary data.</text>
</comment>
<gene>
    <name evidence="1" type="ORF">EJB06_01540</name>
</gene>
<reference evidence="1 2" key="1">
    <citation type="submission" date="2018-12" db="EMBL/GenBank/DDBJ databases">
        <authorList>
            <person name="Yang E."/>
        </authorList>
    </citation>
    <scope>NUCLEOTIDE SEQUENCE [LARGE SCALE GENOMIC DNA]</scope>
    <source>
        <strain evidence="1 2">SOD</strain>
    </source>
</reference>
<dbReference type="AlphaFoldDB" id="A0A430HTN3"/>
<proteinExistence type="predicted"/>
<dbReference type="RefSeq" id="WP_126072233.1">
    <property type="nucleotide sequence ID" value="NZ_CP051166.1"/>
</dbReference>
<dbReference type="EMBL" id="RXLQ01000001">
    <property type="protein sequence ID" value="RSZ60849.1"/>
    <property type="molecule type" value="Genomic_DNA"/>
</dbReference>
<keyword evidence="2" id="KW-1185">Reference proteome</keyword>
<dbReference type="OrthoDB" id="8778540at2"/>
<evidence type="ECO:0000313" key="1">
    <source>
        <dbReference type="EMBL" id="RSZ60849.1"/>
    </source>
</evidence>
<organism evidence="1 2">
    <name type="scientific">Massilia atriviolacea</name>
    <dbReference type="NCBI Taxonomy" id="2495579"/>
    <lineage>
        <taxon>Bacteria</taxon>
        <taxon>Pseudomonadati</taxon>
        <taxon>Pseudomonadota</taxon>
        <taxon>Betaproteobacteria</taxon>
        <taxon>Burkholderiales</taxon>
        <taxon>Oxalobacteraceae</taxon>
        <taxon>Telluria group</taxon>
        <taxon>Massilia</taxon>
    </lineage>
</organism>
<dbReference type="Proteomes" id="UP000278085">
    <property type="component" value="Unassembled WGS sequence"/>
</dbReference>
<evidence type="ECO:0000313" key="2">
    <source>
        <dbReference type="Proteomes" id="UP000278085"/>
    </source>
</evidence>
<accession>A0A430HTN3</accession>
<sequence>MITPEPLEALREAFQSDDGFLLELRSTGRWNKASFARLVAAMQRYLETTRHGAHLERWIAEGFWIHDSLARDLSSSISRGELNQAYLDAACQRLNVLASWFFIGESVHLGDMPPFDA</sequence>
<protein>
    <submittedName>
        <fullName evidence="1">Uncharacterized protein</fullName>
    </submittedName>
</protein>
<name>A0A430HTN3_9BURK</name>